<dbReference type="OMA" id="AFNFFCT"/>
<dbReference type="AlphaFoldDB" id="K3X5F9"/>
<evidence type="ECO:0000313" key="8">
    <source>
        <dbReference type="Proteomes" id="UP000019132"/>
    </source>
</evidence>
<dbReference type="HOGENOM" id="CLU_024289_2_0_1"/>
<dbReference type="EnsemblProtists" id="PYU1_T012458">
    <property type="protein sequence ID" value="PYU1_T012458"/>
    <property type="gene ID" value="PYU1_G012432"/>
</dbReference>
<dbReference type="Pfam" id="PF01490">
    <property type="entry name" value="Aa_trans"/>
    <property type="match status" value="1"/>
</dbReference>
<dbReference type="EMBL" id="GL376610">
    <property type="status" value="NOT_ANNOTATED_CDS"/>
    <property type="molecule type" value="Genomic_DNA"/>
</dbReference>
<organism evidence="7 8">
    <name type="scientific">Globisporangium ultimum (strain ATCC 200006 / CBS 805.95 / DAOM BR144)</name>
    <name type="common">Pythium ultimum</name>
    <dbReference type="NCBI Taxonomy" id="431595"/>
    <lineage>
        <taxon>Eukaryota</taxon>
        <taxon>Sar</taxon>
        <taxon>Stramenopiles</taxon>
        <taxon>Oomycota</taxon>
        <taxon>Peronosporomycetes</taxon>
        <taxon>Pythiales</taxon>
        <taxon>Pythiaceae</taxon>
        <taxon>Globisporangium</taxon>
    </lineage>
</organism>
<dbReference type="STRING" id="431595.K3X5F9"/>
<dbReference type="InParanoid" id="K3X5F9"/>
<proteinExistence type="predicted"/>
<reference evidence="8" key="1">
    <citation type="journal article" date="2010" name="Genome Biol.">
        <title>Genome sequence of the necrotrophic plant pathogen Pythium ultimum reveals original pathogenicity mechanisms and effector repertoire.</title>
        <authorList>
            <person name="Levesque C.A."/>
            <person name="Brouwer H."/>
            <person name="Cano L."/>
            <person name="Hamilton J.P."/>
            <person name="Holt C."/>
            <person name="Huitema E."/>
            <person name="Raffaele S."/>
            <person name="Robideau G.P."/>
            <person name="Thines M."/>
            <person name="Win J."/>
            <person name="Zerillo M.M."/>
            <person name="Beakes G.W."/>
            <person name="Boore J.L."/>
            <person name="Busam D."/>
            <person name="Dumas B."/>
            <person name="Ferriera S."/>
            <person name="Fuerstenberg S.I."/>
            <person name="Gachon C.M."/>
            <person name="Gaulin E."/>
            <person name="Govers F."/>
            <person name="Grenville-Briggs L."/>
            <person name="Horner N."/>
            <person name="Hostetler J."/>
            <person name="Jiang R.H."/>
            <person name="Johnson J."/>
            <person name="Krajaejun T."/>
            <person name="Lin H."/>
            <person name="Meijer H.J."/>
            <person name="Moore B."/>
            <person name="Morris P."/>
            <person name="Phuntmart V."/>
            <person name="Puiu D."/>
            <person name="Shetty J."/>
            <person name="Stajich J.E."/>
            <person name="Tripathy S."/>
            <person name="Wawra S."/>
            <person name="van West P."/>
            <person name="Whitty B.R."/>
            <person name="Coutinho P.M."/>
            <person name="Henrissat B."/>
            <person name="Martin F."/>
            <person name="Thomas P.D."/>
            <person name="Tyler B.M."/>
            <person name="De Vries R.P."/>
            <person name="Kamoun S."/>
            <person name="Yandell M."/>
            <person name="Tisserat N."/>
            <person name="Buell C.R."/>
        </authorList>
    </citation>
    <scope>NUCLEOTIDE SEQUENCE</scope>
    <source>
        <strain evidence="8">DAOM:BR144</strain>
    </source>
</reference>
<evidence type="ECO:0000313" key="7">
    <source>
        <dbReference type="EnsemblProtists" id="PYU1_T012458"/>
    </source>
</evidence>
<comment type="subcellular location">
    <subcellularLocation>
        <location evidence="1">Membrane</location>
        <topology evidence="1">Multi-pass membrane protein</topology>
    </subcellularLocation>
</comment>
<reference evidence="8" key="2">
    <citation type="submission" date="2010-04" db="EMBL/GenBank/DDBJ databases">
        <authorList>
            <person name="Buell R."/>
            <person name="Hamilton J."/>
            <person name="Hostetler J."/>
        </authorList>
    </citation>
    <scope>NUCLEOTIDE SEQUENCE [LARGE SCALE GENOMIC DNA]</scope>
    <source>
        <strain evidence="8">DAOM:BR144</strain>
    </source>
</reference>
<dbReference type="VEuPathDB" id="FungiDB:PYU1_G012432"/>
<feature type="transmembrane region" description="Helical" evidence="5">
    <location>
        <begin position="399"/>
        <end position="418"/>
    </location>
</feature>
<feature type="transmembrane region" description="Helical" evidence="5">
    <location>
        <begin position="85"/>
        <end position="110"/>
    </location>
</feature>
<reference evidence="7" key="3">
    <citation type="submission" date="2015-02" db="UniProtKB">
        <authorList>
            <consortium name="EnsemblProtists"/>
        </authorList>
    </citation>
    <scope>IDENTIFICATION</scope>
    <source>
        <strain evidence="7">DAOM BR144</strain>
    </source>
</reference>
<accession>K3X5F9</accession>
<keyword evidence="3 5" id="KW-1133">Transmembrane helix</keyword>
<keyword evidence="2 5" id="KW-0812">Transmembrane</keyword>
<dbReference type="InterPro" id="IPR013057">
    <property type="entry name" value="AA_transpt_TM"/>
</dbReference>
<evidence type="ECO:0000259" key="6">
    <source>
        <dbReference type="Pfam" id="PF01490"/>
    </source>
</evidence>
<dbReference type="GO" id="GO:0015179">
    <property type="term" value="F:L-amino acid transmembrane transporter activity"/>
    <property type="evidence" value="ECO:0007669"/>
    <property type="project" value="TreeGrafter"/>
</dbReference>
<feature type="transmembrane region" description="Helical" evidence="5">
    <location>
        <begin position="12"/>
        <end position="31"/>
    </location>
</feature>
<feature type="domain" description="Amino acid transporter transmembrane" evidence="6">
    <location>
        <begin position="13"/>
        <end position="445"/>
    </location>
</feature>
<evidence type="ECO:0000256" key="3">
    <source>
        <dbReference type="ARBA" id="ARBA00022989"/>
    </source>
</evidence>
<feature type="transmembrane region" description="Helical" evidence="5">
    <location>
        <begin position="218"/>
        <end position="241"/>
    </location>
</feature>
<evidence type="ECO:0000256" key="4">
    <source>
        <dbReference type="ARBA" id="ARBA00023136"/>
    </source>
</evidence>
<keyword evidence="8" id="KW-1185">Reference proteome</keyword>
<name>K3X5F9_GLOUD</name>
<evidence type="ECO:0000256" key="5">
    <source>
        <dbReference type="SAM" id="Phobius"/>
    </source>
</evidence>
<feature type="transmembrane region" description="Helical" evidence="5">
    <location>
        <begin position="366"/>
        <end position="387"/>
    </location>
</feature>
<feature type="transmembrane region" description="Helical" evidence="5">
    <location>
        <begin position="268"/>
        <end position="293"/>
    </location>
</feature>
<evidence type="ECO:0000256" key="1">
    <source>
        <dbReference type="ARBA" id="ARBA00004141"/>
    </source>
</evidence>
<sequence>MPFFTKEDFKIGFNFFCCVYGIGTLGIPASYARAGPVFATIALLFMGFVNICSCVAISKVMLAAPKSVRTYGDIGEWVFGKVGRYVVVTAQFGVCLLVPCAFLVLGGTLLDGIVPDAFEPEIWSIIMAVSLLPVILTPTMKEGAAAALAGCLGTIFADGIALWVVADKIGSHPDVVHPDFIFKEVATVFGNLALAYSAAVLVPELQREHSQPTRMPRVVGCTMAFTATLFLTIGCVAFSYVGCQIPGNLLFAINGTALNLNTSRGTVVLAYMFMQLHITIAMAVILNPVLFIAERGILGMHKREHLTFDEESPAIQYDKADTPDVTTAGKERGASTARSVISLAGSEYPEGNDEELRAEYRGAGVVVKYMALRITIVVILLVFAILFKDHFIDISDFVGASAITVGCIVLPFIFYLKVFWHSIPLYQKAFAVFVILFCSTTGVYVTYLSGKSLFTDSGSSVNFPYCPAEYADMVYTNATYYGSN</sequence>
<dbReference type="Proteomes" id="UP000019132">
    <property type="component" value="Unassembled WGS sequence"/>
</dbReference>
<dbReference type="PANTHER" id="PTHR22950:SF349">
    <property type="entry name" value="AMINO ACID TRANSPORTER TRANSMEMBRANE DOMAIN-CONTAINING PROTEIN"/>
    <property type="match status" value="1"/>
</dbReference>
<evidence type="ECO:0000256" key="2">
    <source>
        <dbReference type="ARBA" id="ARBA00022692"/>
    </source>
</evidence>
<dbReference type="GO" id="GO:0005774">
    <property type="term" value="C:vacuolar membrane"/>
    <property type="evidence" value="ECO:0007669"/>
    <property type="project" value="TreeGrafter"/>
</dbReference>
<feature type="transmembrane region" description="Helical" evidence="5">
    <location>
        <begin position="122"/>
        <end position="139"/>
    </location>
</feature>
<dbReference type="PANTHER" id="PTHR22950">
    <property type="entry name" value="AMINO ACID TRANSPORTER"/>
    <property type="match status" value="1"/>
</dbReference>
<keyword evidence="4 5" id="KW-0472">Membrane</keyword>
<feature type="transmembrane region" description="Helical" evidence="5">
    <location>
        <begin position="37"/>
        <end position="64"/>
    </location>
</feature>
<protein>
    <recommendedName>
        <fullName evidence="6">Amino acid transporter transmembrane domain-containing protein</fullName>
    </recommendedName>
</protein>
<dbReference type="eggNOG" id="ENOG502SHWX">
    <property type="taxonomic scope" value="Eukaryota"/>
</dbReference>
<feature type="transmembrane region" description="Helical" evidence="5">
    <location>
        <begin position="146"/>
        <end position="166"/>
    </location>
</feature>
<feature type="transmembrane region" description="Helical" evidence="5">
    <location>
        <begin position="430"/>
        <end position="450"/>
    </location>
</feature>
<feature type="transmembrane region" description="Helical" evidence="5">
    <location>
        <begin position="186"/>
        <end position="206"/>
    </location>
</feature>